<protein>
    <submittedName>
        <fullName evidence="2">DUF3489 domain-containing protein</fullName>
    </submittedName>
</protein>
<dbReference type="EMBL" id="JBHTCA010000017">
    <property type="protein sequence ID" value="MFC7410601.1"/>
    <property type="molecule type" value="Genomic_DNA"/>
</dbReference>
<evidence type="ECO:0000256" key="1">
    <source>
        <dbReference type="SAM" id="MobiDB-lite"/>
    </source>
</evidence>
<dbReference type="RefSeq" id="WP_382225910.1">
    <property type="nucleotide sequence ID" value="NZ_JBHTCA010000017.1"/>
</dbReference>
<reference evidence="3" key="1">
    <citation type="journal article" date="2019" name="Int. J. Syst. Evol. Microbiol.">
        <title>The Global Catalogue of Microorganisms (GCM) 10K type strain sequencing project: providing services to taxonomists for standard genome sequencing and annotation.</title>
        <authorList>
            <consortium name="The Broad Institute Genomics Platform"/>
            <consortium name="The Broad Institute Genome Sequencing Center for Infectious Disease"/>
            <person name="Wu L."/>
            <person name="Ma J."/>
        </authorList>
    </citation>
    <scope>NUCLEOTIDE SEQUENCE [LARGE SCALE GENOMIC DNA]</scope>
    <source>
        <strain evidence="3">CGMCC 1.12371</strain>
    </source>
</reference>
<gene>
    <name evidence="2" type="ORF">ACFQPB_17205</name>
</gene>
<organism evidence="2 3">
    <name type="scientific">Hydrogenophaga atypica</name>
    <dbReference type="NCBI Taxonomy" id="249409"/>
    <lineage>
        <taxon>Bacteria</taxon>
        <taxon>Pseudomonadati</taxon>
        <taxon>Pseudomonadota</taxon>
        <taxon>Betaproteobacteria</taxon>
        <taxon>Burkholderiales</taxon>
        <taxon>Comamonadaceae</taxon>
        <taxon>Hydrogenophaga</taxon>
    </lineage>
</organism>
<evidence type="ECO:0000313" key="2">
    <source>
        <dbReference type="EMBL" id="MFC7410601.1"/>
    </source>
</evidence>
<comment type="caution">
    <text evidence="2">The sequence shown here is derived from an EMBL/GenBank/DDBJ whole genome shotgun (WGS) entry which is preliminary data.</text>
</comment>
<dbReference type="Proteomes" id="UP001596501">
    <property type="component" value="Unassembled WGS sequence"/>
</dbReference>
<evidence type="ECO:0000313" key="3">
    <source>
        <dbReference type="Proteomes" id="UP001596501"/>
    </source>
</evidence>
<dbReference type="Pfam" id="PF11994">
    <property type="entry name" value="DUF3489"/>
    <property type="match status" value="1"/>
</dbReference>
<proteinExistence type="predicted"/>
<feature type="compositionally biased region" description="Polar residues" evidence="1">
    <location>
        <begin position="54"/>
        <end position="64"/>
    </location>
</feature>
<dbReference type="InterPro" id="IPR021880">
    <property type="entry name" value="DUF3489"/>
</dbReference>
<sequence>MKRTPPTTKTPKSTSSAKPAVKSAAKPAAAAKNSPAKKPAAGKSLPRSVPVSAAPTTHPASKQSQLIALLRSTPGATLAQMMALTGWQAHTVRGMLSGSLRKRLGLNVQAEVSEGLRVYRIVEEGAQ</sequence>
<accession>A0ABW2QMR1</accession>
<feature type="region of interest" description="Disordered" evidence="1">
    <location>
        <begin position="1"/>
        <end position="64"/>
    </location>
</feature>
<feature type="compositionally biased region" description="Low complexity" evidence="1">
    <location>
        <begin position="1"/>
        <end position="46"/>
    </location>
</feature>
<keyword evidence="3" id="KW-1185">Reference proteome</keyword>
<name>A0ABW2QMR1_9BURK</name>